<dbReference type="SUPFAM" id="SSF55729">
    <property type="entry name" value="Acyl-CoA N-acyltransferases (Nat)"/>
    <property type="match status" value="1"/>
</dbReference>
<dbReference type="EMBL" id="VIKS01000003">
    <property type="protein sequence ID" value="TQV88907.1"/>
    <property type="molecule type" value="Genomic_DNA"/>
</dbReference>
<dbReference type="RefSeq" id="WP_142892392.1">
    <property type="nucleotide sequence ID" value="NZ_ML660161.1"/>
</dbReference>
<keyword evidence="2" id="KW-0808">Transferase</keyword>
<accession>A0A545UHF9</accession>
<dbReference type="GO" id="GO:0016740">
    <property type="term" value="F:transferase activity"/>
    <property type="evidence" value="ECO:0007669"/>
    <property type="project" value="UniProtKB-KW"/>
</dbReference>
<sequence>MMESQPVNTVKLRWQFYSKQLPNPIIDLWNNNICNAQNAVASSYFCFNNNTQMLMQSTTPTYAVAFIDDATVQSDIEQIEQIESQEATPQPTLSDDSLVAVIPFRKSQRSLFGMTFNLLENMHHKHLDVWYPFIAERFNADDIFVDFFSALRSEVKNWDYFFAEKVMLRNKTNLLCIDDTYQRFAAYFCLKTVNDISQLVSKKLLKNINRLERRLCKELDGKSLQLKIFNQPDAINEALGIFMQLESSGWKGNVGSAIGQSSQLTQFYQANWNEFSKNDSAEIILLMSDEEPVGASIAFRQANKRYLHKVAYDDKHASNGAGAILIRHILEDSIRNPDITEICFNTNPNWLDRWHPEKHSLFAIREFNGSLKGNLLKRYFQVIRLLKLIKRRLVKLKSTKKK</sequence>
<evidence type="ECO:0000313" key="3">
    <source>
        <dbReference type="Proteomes" id="UP000315439"/>
    </source>
</evidence>
<feature type="domain" description="BioF2-like acetyltransferase" evidence="1">
    <location>
        <begin position="203"/>
        <end position="344"/>
    </location>
</feature>
<dbReference type="Gene3D" id="3.40.630.30">
    <property type="match status" value="1"/>
</dbReference>
<reference evidence="2 3" key="1">
    <citation type="submission" date="2019-07" db="EMBL/GenBank/DDBJ databases">
        <title>Draft genome for Aliikangiella sp. M105.</title>
        <authorList>
            <person name="Wang G."/>
        </authorList>
    </citation>
    <scope>NUCLEOTIDE SEQUENCE [LARGE SCALE GENOMIC DNA]</scope>
    <source>
        <strain evidence="2 3">M105</strain>
    </source>
</reference>
<organism evidence="2 3">
    <name type="scientific">Aliikangiella coralliicola</name>
    <dbReference type="NCBI Taxonomy" id="2592383"/>
    <lineage>
        <taxon>Bacteria</taxon>
        <taxon>Pseudomonadati</taxon>
        <taxon>Pseudomonadota</taxon>
        <taxon>Gammaproteobacteria</taxon>
        <taxon>Oceanospirillales</taxon>
        <taxon>Pleioneaceae</taxon>
        <taxon>Aliikangiella</taxon>
    </lineage>
</organism>
<dbReference type="Pfam" id="PF13480">
    <property type="entry name" value="Acetyltransf_6"/>
    <property type="match status" value="1"/>
</dbReference>
<name>A0A545UHF9_9GAMM</name>
<protein>
    <submittedName>
        <fullName evidence="2">GNAT family N-acetyltransferase</fullName>
    </submittedName>
</protein>
<proteinExistence type="predicted"/>
<dbReference type="Proteomes" id="UP000315439">
    <property type="component" value="Unassembled WGS sequence"/>
</dbReference>
<dbReference type="AlphaFoldDB" id="A0A545UHF9"/>
<dbReference type="OrthoDB" id="4349922at2"/>
<comment type="caution">
    <text evidence="2">The sequence shown here is derived from an EMBL/GenBank/DDBJ whole genome shotgun (WGS) entry which is preliminary data.</text>
</comment>
<keyword evidence="3" id="KW-1185">Reference proteome</keyword>
<gene>
    <name evidence="2" type="ORF">FLL46_05060</name>
</gene>
<evidence type="ECO:0000313" key="2">
    <source>
        <dbReference type="EMBL" id="TQV88907.1"/>
    </source>
</evidence>
<dbReference type="InterPro" id="IPR038740">
    <property type="entry name" value="BioF2-like_GNAT_dom"/>
</dbReference>
<dbReference type="InterPro" id="IPR016181">
    <property type="entry name" value="Acyl_CoA_acyltransferase"/>
</dbReference>
<evidence type="ECO:0000259" key="1">
    <source>
        <dbReference type="Pfam" id="PF13480"/>
    </source>
</evidence>